<name>A0A3P7MAU1_DIBLA</name>
<accession>A0A3P7MAU1</accession>
<gene>
    <name evidence="2" type="ORF">DILT_LOCUS14823</name>
</gene>
<sequence>MLRPRPGSVSFLEVHWLNASLFQVNDTDLLPPCLFSYPYPSPCRLTCSPASPFLTGEPMYTFKSVANFYDAIPSTPCASPLKAAQPTKTEQLLSQLDNLESRLKRVSEDARSLSKGTQ</sequence>
<organism evidence="2 3">
    <name type="scientific">Dibothriocephalus latus</name>
    <name type="common">Fish tapeworm</name>
    <name type="synonym">Diphyllobothrium latum</name>
    <dbReference type="NCBI Taxonomy" id="60516"/>
    <lineage>
        <taxon>Eukaryota</taxon>
        <taxon>Metazoa</taxon>
        <taxon>Spiralia</taxon>
        <taxon>Lophotrochozoa</taxon>
        <taxon>Platyhelminthes</taxon>
        <taxon>Cestoda</taxon>
        <taxon>Eucestoda</taxon>
        <taxon>Diphyllobothriidea</taxon>
        <taxon>Diphyllobothriidae</taxon>
        <taxon>Dibothriocephalus</taxon>
    </lineage>
</organism>
<feature type="coiled-coil region" evidence="1">
    <location>
        <begin position="89"/>
        <end position="116"/>
    </location>
</feature>
<dbReference type="Proteomes" id="UP000281553">
    <property type="component" value="Unassembled WGS sequence"/>
</dbReference>
<evidence type="ECO:0000313" key="3">
    <source>
        <dbReference type="Proteomes" id="UP000281553"/>
    </source>
</evidence>
<proteinExistence type="predicted"/>
<dbReference type="AlphaFoldDB" id="A0A3P7MAU1"/>
<reference evidence="2 3" key="1">
    <citation type="submission" date="2018-11" db="EMBL/GenBank/DDBJ databases">
        <authorList>
            <consortium name="Pathogen Informatics"/>
        </authorList>
    </citation>
    <scope>NUCLEOTIDE SEQUENCE [LARGE SCALE GENOMIC DNA]</scope>
</reference>
<evidence type="ECO:0000256" key="1">
    <source>
        <dbReference type="SAM" id="Coils"/>
    </source>
</evidence>
<keyword evidence="1" id="KW-0175">Coiled coil</keyword>
<protein>
    <submittedName>
        <fullName evidence="2">Uncharacterized protein</fullName>
    </submittedName>
</protein>
<keyword evidence="3" id="KW-1185">Reference proteome</keyword>
<dbReference type="EMBL" id="UYRU01076027">
    <property type="protein sequence ID" value="VDN26514.1"/>
    <property type="molecule type" value="Genomic_DNA"/>
</dbReference>
<evidence type="ECO:0000313" key="2">
    <source>
        <dbReference type="EMBL" id="VDN26514.1"/>
    </source>
</evidence>